<protein>
    <recommendedName>
        <fullName evidence="1">DUF559 domain-containing protein</fullName>
    </recommendedName>
</protein>
<keyword evidence="3" id="KW-1185">Reference proteome</keyword>
<dbReference type="EMBL" id="BKAJ01000212">
    <property type="protein sequence ID" value="GEP61282.1"/>
    <property type="molecule type" value="Genomic_DNA"/>
</dbReference>
<dbReference type="InterPro" id="IPR047216">
    <property type="entry name" value="Endonuclease_DUF559_bact"/>
</dbReference>
<sequence>MAALAPTSAEWFQVPPHQIGRYICDFVCLEAGVIVELGGSQHGTQSPYDNQRDAFLKANGFRVLRFWNGSVFSEPEAVVQTVLEALTRQDLEGRFT</sequence>
<gene>
    <name evidence="2" type="ORF">RSO01_84480</name>
</gene>
<dbReference type="CDD" id="cd01038">
    <property type="entry name" value="Endonuclease_DUF559"/>
    <property type="match status" value="1"/>
</dbReference>
<dbReference type="Gene3D" id="3.40.960.10">
    <property type="entry name" value="VSR Endonuclease"/>
    <property type="match status" value="1"/>
</dbReference>
<evidence type="ECO:0000313" key="2">
    <source>
        <dbReference type="EMBL" id="GEP61282.1"/>
    </source>
</evidence>
<dbReference type="InterPro" id="IPR011335">
    <property type="entry name" value="Restrct_endonuc-II-like"/>
</dbReference>
<name>A0A512NQU4_9HYPH</name>
<evidence type="ECO:0000259" key="1">
    <source>
        <dbReference type="Pfam" id="PF04480"/>
    </source>
</evidence>
<proteinExistence type="predicted"/>
<reference evidence="2 3" key="1">
    <citation type="submission" date="2019-07" db="EMBL/GenBank/DDBJ databases">
        <title>Whole genome shotgun sequence of Reyranella soli NBRC 108950.</title>
        <authorList>
            <person name="Hosoyama A."/>
            <person name="Uohara A."/>
            <person name="Ohji S."/>
            <person name="Ichikawa N."/>
        </authorList>
    </citation>
    <scope>NUCLEOTIDE SEQUENCE [LARGE SCALE GENOMIC DNA]</scope>
    <source>
        <strain evidence="2 3">NBRC 108950</strain>
    </source>
</reference>
<dbReference type="AlphaFoldDB" id="A0A512NQU4"/>
<feature type="domain" description="DUF559" evidence="1">
    <location>
        <begin position="17"/>
        <end position="86"/>
    </location>
</feature>
<accession>A0A512NQU4</accession>
<dbReference type="PANTHER" id="PTHR38590:SF1">
    <property type="entry name" value="BLL0828 PROTEIN"/>
    <property type="match status" value="1"/>
</dbReference>
<dbReference type="Pfam" id="PF04480">
    <property type="entry name" value="DUF559"/>
    <property type="match status" value="1"/>
</dbReference>
<dbReference type="Proteomes" id="UP000321058">
    <property type="component" value="Unassembled WGS sequence"/>
</dbReference>
<evidence type="ECO:0000313" key="3">
    <source>
        <dbReference type="Proteomes" id="UP000321058"/>
    </source>
</evidence>
<dbReference type="InterPro" id="IPR007569">
    <property type="entry name" value="DUF559"/>
</dbReference>
<dbReference type="SUPFAM" id="SSF52980">
    <property type="entry name" value="Restriction endonuclease-like"/>
    <property type="match status" value="1"/>
</dbReference>
<dbReference type="PANTHER" id="PTHR38590">
    <property type="entry name" value="BLL0828 PROTEIN"/>
    <property type="match status" value="1"/>
</dbReference>
<organism evidence="2 3">
    <name type="scientific">Reyranella soli</name>
    <dbReference type="NCBI Taxonomy" id="1230389"/>
    <lineage>
        <taxon>Bacteria</taxon>
        <taxon>Pseudomonadati</taxon>
        <taxon>Pseudomonadota</taxon>
        <taxon>Alphaproteobacteria</taxon>
        <taxon>Hyphomicrobiales</taxon>
        <taxon>Reyranellaceae</taxon>
        <taxon>Reyranella</taxon>
    </lineage>
</organism>
<comment type="caution">
    <text evidence="2">The sequence shown here is derived from an EMBL/GenBank/DDBJ whole genome shotgun (WGS) entry which is preliminary data.</text>
</comment>